<comment type="cofactor">
    <cofactor evidence="7">
        <name>Zn(2+)</name>
        <dbReference type="ChEBI" id="CHEBI:29105"/>
    </cofactor>
    <text evidence="7">Binds 2 Zn(2+) ions per subunit.</text>
</comment>
<dbReference type="SUPFAM" id="SSF56281">
    <property type="entry name" value="Metallo-hydrolase/oxidoreductase"/>
    <property type="match status" value="1"/>
</dbReference>
<dbReference type="Pfam" id="PF00753">
    <property type="entry name" value="Lactamase_B"/>
    <property type="match status" value="1"/>
</dbReference>
<dbReference type="NCBIfam" id="TIGR03413">
    <property type="entry name" value="GSH_gloB"/>
    <property type="match status" value="1"/>
</dbReference>
<dbReference type="SMART" id="SM00849">
    <property type="entry name" value="Lactamase_B"/>
    <property type="match status" value="1"/>
</dbReference>
<gene>
    <name evidence="7 9" type="primary">gloB</name>
    <name evidence="9" type="ORF">NX774_07540</name>
</gene>
<dbReference type="HAMAP" id="MF_01374">
    <property type="entry name" value="Glyoxalase_2"/>
    <property type="match status" value="1"/>
</dbReference>
<feature type="domain" description="Metallo-beta-lactamase" evidence="8">
    <location>
        <begin position="19"/>
        <end position="176"/>
    </location>
</feature>
<feature type="binding site" evidence="7">
    <location>
        <position position="138"/>
    </location>
    <ligand>
        <name>Zn(2+)</name>
        <dbReference type="ChEBI" id="CHEBI:29105"/>
        <label>2</label>
    </ligand>
</feature>
<feature type="binding site" evidence="7">
    <location>
        <position position="65"/>
    </location>
    <ligand>
        <name>Zn(2+)</name>
        <dbReference type="ChEBI" id="CHEBI:29105"/>
        <label>2</label>
    </ligand>
</feature>
<evidence type="ECO:0000256" key="1">
    <source>
        <dbReference type="ARBA" id="ARBA00001623"/>
    </source>
</evidence>
<evidence type="ECO:0000256" key="7">
    <source>
        <dbReference type="HAMAP-Rule" id="MF_01374"/>
    </source>
</evidence>
<dbReference type="PIRSF" id="PIRSF005457">
    <property type="entry name" value="Glx"/>
    <property type="match status" value="1"/>
</dbReference>
<dbReference type="InterPro" id="IPR050110">
    <property type="entry name" value="Glyoxalase_II_hydrolase"/>
</dbReference>
<dbReference type="InterPro" id="IPR017782">
    <property type="entry name" value="Hydroxyacylglutathione_Hdrlase"/>
</dbReference>
<evidence type="ECO:0000256" key="6">
    <source>
        <dbReference type="ARBA" id="ARBA00022833"/>
    </source>
</evidence>
<keyword evidence="10" id="KW-1185">Reference proteome</keyword>
<sequence length="265" mass="28383">MMNPPQSSLAVLAVPAFKDNYLWLIHDGTHAAVVDPGDAAPVMEALERHKLALTAILLTHHHADHIGGVSHLLSRYAVPVFGPRHDGIVAVTNPLSEGDRVAVPGLDLELEVLDVPGHTLGHIAYVKRRGVRAVFCGDTLFAGGCGRLFEGTPEQMVDSLGKLAALPDDTLVYCAHEYTLSNLRFAEAVEPGNEALIRRIADESAKRAMNLPTVPSNIGSEKATNPFLRYAEPAIADSLVKAGKLAPGAGPVQVFAALREWKNVF</sequence>
<comment type="pathway">
    <text evidence="2 7">Secondary metabolite metabolism; methylglyoxal degradation; (R)-lactate from methylglyoxal: step 2/2.</text>
</comment>
<dbReference type="PANTHER" id="PTHR43705:SF1">
    <property type="entry name" value="HYDROXYACYLGLUTATHIONE HYDROLASE GLOB"/>
    <property type="match status" value="1"/>
</dbReference>
<dbReference type="EC" id="3.1.2.6" evidence="7"/>
<dbReference type="GO" id="GO:0004416">
    <property type="term" value="F:hydroxyacylglutathione hydrolase activity"/>
    <property type="evidence" value="ECO:0007669"/>
    <property type="project" value="UniProtKB-EC"/>
</dbReference>
<protein>
    <recommendedName>
        <fullName evidence="7">Hydroxyacylglutathione hydrolase</fullName>
        <ecNumber evidence="7">3.1.2.6</ecNumber>
    </recommendedName>
    <alternativeName>
        <fullName evidence="7">Glyoxalase II</fullName>
        <shortName evidence="7">Glx II</shortName>
    </alternativeName>
</protein>
<feature type="binding site" evidence="7">
    <location>
        <position position="176"/>
    </location>
    <ligand>
        <name>Zn(2+)</name>
        <dbReference type="ChEBI" id="CHEBI:29105"/>
        <label>2</label>
    </ligand>
</feature>
<comment type="subunit">
    <text evidence="7">Monomer.</text>
</comment>
<evidence type="ECO:0000256" key="4">
    <source>
        <dbReference type="ARBA" id="ARBA00022723"/>
    </source>
</evidence>
<comment type="function">
    <text evidence="7">Thiolesterase that catalyzes the hydrolysis of S-D-lactoyl-glutathione to form glutathione and D-lactic acid.</text>
</comment>
<organism evidence="9 10">
    <name type="scientific">Massilia agilis</name>
    <dbReference type="NCBI Taxonomy" id="1811226"/>
    <lineage>
        <taxon>Bacteria</taxon>
        <taxon>Pseudomonadati</taxon>
        <taxon>Pseudomonadota</taxon>
        <taxon>Betaproteobacteria</taxon>
        <taxon>Burkholderiales</taxon>
        <taxon>Oxalobacteraceae</taxon>
        <taxon>Telluria group</taxon>
        <taxon>Massilia</taxon>
    </lineage>
</organism>
<keyword evidence="6 7" id="KW-0862">Zinc</keyword>
<feature type="binding site" evidence="7">
    <location>
        <position position="62"/>
    </location>
    <ligand>
        <name>Zn(2+)</name>
        <dbReference type="ChEBI" id="CHEBI:29105"/>
        <label>1</label>
    </ligand>
</feature>
<evidence type="ECO:0000256" key="2">
    <source>
        <dbReference type="ARBA" id="ARBA00004963"/>
    </source>
</evidence>
<dbReference type="CDD" id="cd07723">
    <property type="entry name" value="hydroxyacylglutathione_hydrolase_MBL-fold"/>
    <property type="match status" value="1"/>
</dbReference>
<keyword evidence="5 7" id="KW-0378">Hydrolase</keyword>
<dbReference type="InterPro" id="IPR032282">
    <property type="entry name" value="HAGH_C"/>
</dbReference>
<comment type="caution">
    <text evidence="9">The sequence shown here is derived from an EMBL/GenBank/DDBJ whole genome shotgun (WGS) entry which is preliminary data.</text>
</comment>
<evidence type="ECO:0000259" key="8">
    <source>
        <dbReference type="SMART" id="SM00849"/>
    </source>
</evidence>
<dbReference type="RefSeq" id="WP_258822719.1">
    <property type="nucleotide sequence ID" value="NZ_JANUHB010000002.1"/>
</dbReference>
<evidence type="ECO:0000256" key="5">
    <source>
        <dbReference type="ARBA" id="ARBA00022801"/>
    </source>
</evidence>
<comment type="catalytic activity">
    <reaction evidence="1 7">
        <text>an S-(2-hydroxyacyl)glutathione + H2O = a 2-hydroxy carboxylate + glutathione + H(+)</text>
        <dbReference type="Rhea" id="RHEA:21864"/>
        <dbReference type="ChEBI" id="CHEBI:15377"/>
        <dbReference type="ChEBI" id="CHEBI:15378"/>
        <dbReference type="ChEBI" id="CHEBI:57925"/>
        <dbReference type="ChEBI" id="CHEBI:58896"/>
        <dbReference type="ChEBI" id="CHEBI:71261"/>
        <dbReference type="EC" id="3.1.2.6"/>
    </reaction>
</comment>
<comment type="similarity">
    <text evidence="3 7">Belongs to the metallo-beta-lactamase superfamily. Glyoxalase II family.</text>
</comment>
<reference evidence="9 10" key="1">
    <citation type="submission" date="2022-08" db="EMBL/GenBank/DDBJ databases">
        <title>Reclassification of Massilia species as members of the genera Telluria, Duganella, Pseudoduganella, Mokoshia gen. nov. and Zemynaea gen. nov. using orthogonal and non-orthogonal genome-based approaches.</title>
        <authorList>
            <person name="Bowman J.P."/>
        </authorList>
    </citation>
    <scope>NUCLEOTIDE SEQUENCE [LARGE SCALE GENOMIC DNA]</scope>
    <source>
        <strain evidence="9 10">JCM 31605</strain>
    </source>
</reference>
<proteinExistence type="inferred from homology"/>
<feature type="binding site" evidence="7">
    <location>
        <position position="60"/>
    </location>
    <ligand>
        <name>Zn(2+)</name>
        <dbReference type="ChEBI" id="CHEBI:29105"/>
        <label>1</label>
    </ligand>
</feature>
<dbReference type="InterPro" id="IPR001279">
    <property type="entry name" value="Metallo-B-lactamas"/>
</dbReference>
<evidence type="ECO:0000313" key="10">
    <source>
        <dbReference type="Proteomes" id="UP001206126"/>
    </source>
</evidence>
<feature type="binding site" evidence="7">
    <location>
        <position position="138"/>
    </location>
    <ligand>
        <name>Zn(2+)</name>
        <dbReference type="ChEBI" id="CHEBI:29105"/>
        <label>1</label>
    </ligand>
</feature>
<dbReference type="PANTHER" id="PTHR43705">
    <property type="entry name" value="HYDROXYACYLGLUTATHIONE HYDROLASE"/>
    <property type="match status" value="1"/>
</dbReference>
<dbReference type="Gene3D" id="3.60.15.10">
    <property type="entry name" value="Ribonuclease Z/Hydroxyacylglutathione hydrolase-like"/>
    <property type="match status" value="1"/>
</dbReference>
<evidence type="ECO:0000313" key="9">
    <source>
        <dbReference type="EMBL" id="MCS0807774.1"/>
    </source>
</evidence>
<dbReference type="InterPro" id="IPR036866">
    <property type="entry name" value="RibonucZ/Hydroxyglut_hydro"/>
</dbReference>
<dbReference type="Pfam" id="PF16123">
    <property type="entry name" value="HAGH_C"/>
    <property type="match status" value="1"/>
</dbReference>
<dbReference type="EMBL" id="JANUHB010000002">
    <property type="protein sequence ID" value="MCS0807774.1"/>
    <property type="molecule type" value="Genomic_DNA"/>
</dbReference>
<dbReference type="InterPro" id="IPR035680">
    <property type="entry name" value="Clx_II_MBL"/>
</dbReference>
<evidence type="ECO:0000256" key="3">
    <source>
        <dbReference type="ARBA" id="ARBA00006759"/>
    </source>
</evidence>
<dbReference type="Proteomes" id="UP001206126">
    <property type="component" value="Unassembled WGS sequence"/>
</dbReference>
<accession>A0ABT2D917</accession>
<feature type="binding site" evidence="7">
    <location>
        <position position="118"/>
    </location>
    <ligand>
        <name>Zn(2+)</name>
        <dbReference type="ChEBI" id="CHEBI:29105"/>
        <label>1</label>
    </ligand>
</feature>
<keyword evidence="4 7" id="KW-0479">Metal-binding</keyword>
<name>A0ABT2D917_9BURK</name>
<feature type="binding site" evidence="7">
    <location>
        <position position="64"/>
    </location>
    <ligand>
        <name>Zn(2+)</name>
        <dbReference type="ChEBI" id="CHEBI:29105"/>
        <label>2</label>
    </ligand>
</feature>